<dbReference type="Proteomes" id="UP001474181">
    <property type="component" value="Unassembled WGS sequence"/>
</dbReference>
<accession>A0ABV1WTH7</accession>
<evidence type="ECO:0000313" key="2">
    <source>
        <dbReference type="EMBL" id="MER7180070.1"/>
    </source>
</evidence>
<keyword evidence="1" id="KW-0472">Membrane</keyword>
<feature type="transmembrane region" description="Helical" evidence="1">
    <location>
        <begin position="100"/>
        <end position="126"/>
    </location>
</feature>
<feature type="transmembrane region" description="Helical" evidence="1">
    <location>
        <begin position="231"/>
        <end position="252"/>
    </location>
</feature>
<keyword evidence="1" id="KW-1133">Transmembrane helix</keyword>
<keyword evidence="3" id="KW-1185">Reference proteome</keyword>
<dbReference type="RefSeq" id="WP_350779819.1">
    <property type="nucleotide sequence ID" value="NZ_JBEPEK010000061.1"/>
</dbReference>
<evidence type="ECO:0000313" key="3">
    <source>
        <dbReference type="Proteomes" id="UP001474181"/>
    </source>
</evidence>
<evidence type="ECO:0000256" key="1">
    <source>
        <dbReference type="SAM" id="Phobius"/>
    </source>
</evidence>
<feature type="transmembrane region" description="Helical" evidence="1">
    <location>
        <begin position="60"/>
        <end position="79"/>
    </location>
</feature>
<proteinExistence type="predicted"/>
<gene>
    <name evidence="2" type="ORF">ABT404_11405</name>
</gene>
<dbReference type="EMBL" id="JBEPEK010000061">
    <property type="protein sequence ID" value="MER7180070.1"/>
    <property type="molecule type" value="Genomic_DNA"/>
</dbReference>
<keyword evidence="1" id="KW-0812">Transmembrane</keyword>
<name>A0ABV1WTH7_9ACTN</name>
<feature type="transmembrane region" description="Helical" evidence="1">
    <location>
        <begin position="146"/>
        <end position="168"/>
    </location>
</feature>
<sequence length="257" mass="25835">MRQALRAEWTKTRTVTGPLRLLLGTVAATVALSAGAASAVTCGSAGCGDMTRLSLTGVQLGQALVVILAVLVVAGEYGTGMIRTTLTAMPRRTTVLAAKAVTLTGIVAAAGAVAVLGSLAAGRLLLPGGAFTTTRGHPPLSLTDGPTLRAALGSILYLALIALLSLGIATVVRDAAASAGTVLGLLYLVPVLSRMIGSPHWQRLLQRIGPMSAGLAVQATTDIHSLPIGPWAGLGVTAGWAAATLLAGGLVLRIRDV</sequence>
<feature type="transmembrane region" description="Helical" evidence="1">
    <location>
        <begin position="175"/>
        <end position="196"/>
    </location>
</feature>
<protein>
    <submittedName>
        <fullName evidence="2">ABC transporter permease</fullName>
    </submittedName>
</protein>
<reference evidence="2 3" key="1">
    <citation type="submission" date="2024-06" db="EMBL/GenBank/DDBJ databases">
        <title>The Natural Products Discovery Center: Release of the First 8490 Sequenced Strains for Exploring Actinobacteria Biosynthetic Diversity.</title>
        <authorList>
            <person name="Kalkreuter E."/>
            <person name="Kautsar S.A."/>
            <person name="Yang D."/>
            <person name="Bader C.D."/>
            <person name="Teijaro C.N."/>
            <person name="Fluegel L."/>
            <person name="Davis C.M."/>
            <person name="Simpson J.R."/>
            <person name="Lauterbach L."/>
            <person name="Steele A.D."/>
            <person name="Gui C."/>
            <person name="Meng S."/>
            <person name="Li G."/>
            <person name="Viehrig K."/>
            <person name="Ye F."/>
            <person name="Su P."/>
            <person name="Kiefer A.F."/>
            <person name="Nichols A."/>
            <person name="Cepeda A.J."/>
            <person name="Yan W."/>
            <person name="Fan B."/>
            <person name="Jiang Y."/>
            <person name="Adhikari A."/>
            <person name="Zheng C.-J."/>
            <person name="Schuster L."/>
            <person name="Cowan T.M."/>
            <person name="Smanski M.J."/>
            <person name="Chevrette M.G."/>
            <person name="De Carvalho L.P.S."/>
            <person name="Shen B."/>
        </authorList>
    </citation>
    <scope>NUCLEOTIDE SEQUENCE [LARGE SCALE GENOMIC DNA]</scope>
    <source>
        <strain evidence="2 3">NPDC000234</strain>
    </source>
</reference>
<organism evidence="2 3">
    <name type="scientific">Streptomyces hyaluromycini</name>
    <dbReference type="NCBI Taxonomy" id="1377993"/>
    <lineage>
        <taxon>Bacteria</taxon>
        <taxon>Bacillati</taxon>
        <taxon>Actinomycetota</taxon>
        <taxon>Actinomycetes</taxon>
        <taxon>Kitasatosporales</taxon>
        <taxon>Streptomycetaceae</taxon>
        <taxon>Streptomyces</taxon>
    </lineage>
</organism>
<comment type="caution">
    <text evidence="2">The sequence shown here is derived from an EMBL/GenBank/DDBJ whole genome shotgun (WGS) entry which is preliminary data.</text>
</comment>